<evidence type="ECO:0000313" key="3">
    <source>
        <dbReference type="Proteomes" id="UP000092024"/>
    </source>
</evidence>
<feature type="domain" description="N-acetyltransferase" evidence="1">
    <location>
        <begin position="18"/>
        <end position="174"/>
    </location>
</feature>
<dbReference type="GO" id="GO:0008999">
    <property type="term" value="F:protein-N-terminal-alanine acetyltransferase activity"/>
    <property type="evidence" value="ECO:0007669"/>
    <property type="project" value="TreeGrafter"/>
</dbReference>
<sequence length="287" mass="33161">MNTKFAFDYFPVLHTERFTLRDAQELDCHDLLALYSDERVAQFLPLEPFKSVDDAKEEMGWYKRIFTEQSGLRWMIEDTESGRVIGTCGFLNREAVHNRAEIGYDLHPDYWGRGVMTEVARSVIYFGFVDMQLNKIEAKADPQNEGSIALLKKLGFQQEGLLREHEFEKGRYVDLAVFSVLNSEPLARESAPWIPLDQLNDDDKIWAGTKIRQYNVGLHVTDKQNDYYDYLVSYIYGNADHLQLTNLSKGEAGNILCVIQKDLPNHYSLASKLKEMVGLDYTYVQFD</sequence>
<dbReference type="Pfam" id="PF13302">
    <property type="entry name" value="Acetyltransf_3"/>
    <property type="match status" value="1"/>
</dbReference>
<dbReference type="InterPro" id="IPR051908">
    <property type="entry name" value="Ribosomal_N-acetyltransferase"/>
</dbReference>
<dbReference type="InterPro" id="IPR016181">
    <property type="entry name" value="Acyl_CoA_acyltransferase"/>
</dbReference>
<dbReference type="GO" id="GO:1990189">
    <property type="term" value="F:protein N-terminal-serine acetyltransferase activity"/>
    <property type="evidence" value="ECO:0007669"/>
    <property type="project" value="TreeGrafter"/>
</dbReference>
<dbReference type="Proteomes" id="UP000092024">
    <property type="component" value="Unassembled WGS sequence"/>
</dbReference>
<gene>
    <name evidence="2" type="ORF">A7K91_10385</name>
</gene>
<proteinExistence type="predicted"/>
<dbReference type="Gene3D" id="3.40.630.30">
    <property type="match status" value="1"/>
</dbReference>
<evidence type="ECO:0000313" key="2">
    <source>
        <dbReference type="EMBL" id="OBR68216.1"/>
    </source>
</evidence>
<evidence type="ECO:0000259" key="1">
    <source>
        <dbReference type="PROSITE" id="PS51186"/>
    </source>
</evidence>
<dbReference type="SUPFAM" id="SSF55729">
    <property type="entry name" value="Acyl-CoA N-acyltransferases (Nat)"/>
    <property type="match status" value="1"/>
</dbReference>
<protein>
    <recommendedName>
        <fullName evidence="1">N-acetyltransferase domain-containing protein</fullName>
    </recommendedName>
</protein>
<dbReference type="AlphaFoldDB" id="A0A1A5YRG9"/>
<dbReference type="InterPro" id="IPR000182">
    <property type="entry name" value="GNAT_dom"/>
</dbReference>
<reference evidence="2 3" key="1">
    <citation type="submission" date="2016-05" db="EMBL/GenBank/DDBJ databases">
        <title>Paenibacillus oryzae. sp. nov., isolated from the rice root.</title>
        <authorList>
            <person name="Zhang J."/>
            <person name="Zhang X."/>
        </authorList>
    </citation>
    <scope>NUCLEOTIDE SEQUENCE [LARGE SCALE GENOMIC DNA]</scope>
    <source>
        <strain evidence="2 3">1DrF-4</strain>
    </source>
</reference>
<dbReference type="RefSeq" id="WP_068679576.1">
    <property type="nucleotide sequence ID" value="NZ_LYPA01000028.1"/>
</dbReference>
<dbReference type="GO" id="GO:0005737">
    <property type="term" value="C:cytoplasm"/>
    <property type="evidence" value="ECO:0007669"/>
    <property type="project" value="TreeGrafter"/>
</dbReference>
<dbReference type="STRING" id="1844972.A7K91_10385"/>
<dbReference type="PANTHER" id="PTHR43441:SF11">
    <property type="entry name" value="RIBOSOMAL-PROTEIN-SERINE ACETYLTRANSFERASE"/>
    <property type="match status" value="1"/>
</dbReference>
<dbReference type="OrthoDB" id="9785602at2"/>
<comment type="caution">
    <text evidence="2">The sequence shown here is derived from an EMBL/GenBank/DDBJ whole genome shotgun (WGS) entry which is preliminary data.</text>
</comment>
<dbReference type="EMBL" id="LYPA01000028">
    <property type="protein sequence ID" value="OBR68216.1"/>
    <property type="molecule type" value="Genomic_DNA"/>
</dbReference>
<accession>A0A1A5YRG9</accession>
<organism evidence="2 3">
    <name type="scientific">Paenibacillus oryzae</name>
    <dbReference type="NCBI Taxonomy" id="1844972"/>
    <lineage>
        <taxon>Bacteria</taxon>
        <taxon>Bacillati</taxon>
        <taxon>Bacillota</taxon>
        <taxon>Bacilli</taxon>
        <taxon>Bacillales</taxon>
        <taxon>Paenibacillaceae</taxon>
        <taxon>Paenibacillus</taxon>
    </lineage>
</organism>
<dbReference type="PANTHER" id="PTHR43441">
    <property type="entry name" value="RIBOSOMAL-PROTEIN-SERINE ACETYLTRANSFERASE"/>
    <property type="match status" value="1"/>
</dbReference>
<keyword evidence="3" id="KW-1185">Reference proteome</keyword>
<name>A0A1A5YRG9_9BACL</name>
<dbReference type="PROSITE" id="PS51186">
    <property type="entry name" value="GNAT"/>
    <property type="match status" value="1"/>
</dbReference>